<dbReference type="Proteomes" id="UP000609531">
    <property type="component" value="Unassembled WGS sequence"/>
</dbReference>
<dbReference type="Pfam" id="PF11367">
    <property type="entry name" value="Tail_completion_gp17"/>
    <property type="match status" value="1"/>
</dbReference>
<name>A0A934MFD9_9HYPH</name>
<evidence type="ECO:0000313" key="1">
    <source>
        <dbReference type="EMBL" id="MBJ3774820.1"/>
    </source>
</evidence>
<reference evidence="1" key="1">
    <citation type="submission" date="2020-12" db="EMBL/GenBank/DDBJ databases">
        <title>Bacterial taxonomy.</title>
        <authorList>
            <person name="Pan X."/>
        </authorList>
    </citation>
    <scope>NUCLEOTIDE SEQUENCE</scope>
    <source>
        <strain evidence="1">B2012</strain>
    </source>
</reference>
<protein>
    <submittedName>
        <fullName evidence="1">DUF3168 domain-containing protein</fullName>
    </submittedName>
</protein>
<organism evidence="1 2">
    <name type="scientific">Acuticoccus mangrovi</name>
    <dbReference type="NCBI Taxonomy" id="2796142"/>
    <lineage>
        <taxon>Bacteria</taxon>
        <taxon>Pseudomonadati</taxon>
        <taxon>Pseudomonadota</taxon>
        <taxon>Alphaproteobacteria</taxon>
        <taxon>Hyphomicrobiales</taxon>
        <taxon>Amorphaceae</taxon>
        <taxon>Acuticoccus</taxon>
    </lineage>
</organism>
<sequence length="133" mass="14316">MSEARHALLEAVYGALTGDAALDALLSGVFDEVPRGADYPFVAFGEMASRALDGDAAGTVEHRFEILVHSRAAGRREASDIAERVVGLLDGAALTLDGHRLDGLAHRETSVRASRDRRAYVARLRFRALTEAI</sequence>
<proteinExistence type="predicted"/>
<dbReference type="EMBL" id="JAEKJA010000002">
    <property type="protein sequence ID" value="MBJ3774820.1"/>
    <property type="molecule type" value="Genomic_DNA"/>
</dbReference>
<keyword evidence="2" id="KW-1185">Reference proteome</keyword>
<dbReference type="AlphaFoldDB" id="A0A934MFD9"/>
<gene>
    <name evidence="1" type="ORF">JCR33_03930</name>
</gene>
<dbReference type="RefSeq" id="WP_198880714.1">
    <property type="nucleotide sequence ID" value="NZ_JAEKJA010000002.1"/>
</dbReference>
<comment type="caution">
    <text evidence="1">The sequence shown here is derived from an EMBL/GenBank/DDBJ whole genome shotgun (WGS) entry which is preliminary data.</text>
</comment>
<dbReference type="InterPro" id="IPR021508">
    <property type="entry name" value="Gp17-like"/>
</dbReference>
<evidence type="ECO:0000313" key="2">
    <source>
        <dbReference type="Proteomes" id="UP000609531"/>
    </source>
</evidence>
<dbReference type="Gene3D" id="3.30.2000.30">
    <property type="match status" value="1"/>
</dbReference>
<dbReference type="InterPro" id="IPR053745">
    <property type="entry name" value="Viral_Tail_Comp_sf"/>
</dbReference>
<accession>A0A934MFD9</accession>